<dbReference type="Pfam" id="PF00271">
    <property type="entry name" value="Helicase_C"/>
    <property type="match status" value="1"/>
</dbReference>
<dbReference type="SMART" id="SM00490">
    <property type="entry name" value="HELICc"/>
    <property type="match status" value="1"/>
</dbReference>
<keyword evidence="3" id="KW-1185">Reference proteome</keyword>
<name>A0A177AWQ7_9BILA</name>
<evidence type="ECO:0000313" key="3">
    <source>
        <dbReference type="Proteomes" id="UP000078046"/>
    </source>
</evidence>
<dbReference type="AlphaFoldDB" id="A0A177AWQ7"/>
<dbReference type="EMBL" id="LWCA01001208">
    <property type="protein sequence ID" value="OAF65634.1"/>
    <property type="molecule type" value="Genomic_DNA"/>
</dbReference>
<feature type="domain" description="Helicase C-terminal" evidence="1">
    <location>
        <begin position="1"/>
        <end position="115"/>
    </location>
</feature>
<dbReference type="Proteomes" id="UP000078046">
    <property type="component" value="Unassembled WGS sequence"/>
</dbReference>
<protein>
    <recommendedName>
        <fullName evidence="1">Helicase C-terminal domain-containing protein</fullName>
    </recommendedName>
</protein>
<dbReference type="CDD" id="cd18787">
    <property type="entry name" value="SF2_C_DEAD"/>
    <property type="match status" value="1"/>
</dbReference>
<reference evidence="2 3" key="1">
    <citation type="submission" date="2016-04" db="EMBL/GenBank/DDBJ databases">
        <title>The genome of Intoshia linei affirms orthonectids as highly simplified spiralians.</title>
        <authorList>
            <person name="Mikhailov K.V."/>
            <person name="Slusarev G.S."/>
            <person name="Nikitin M.A."/>
            <person name="Logacheva M.D."/>
            <person name="Penin A."/>
            <person name="Aleoshin V."/>
            <person name="Panchin Y.V."/>
        </authorList>
    </citation>
    <scope>NUCLEOTIDE SEQUENCE [LARGE SCALE GENOMIC DNA]</scope>
    <source>
        <strain evidence="2">Intl2013</strain>
        <tissue evidence="2">Whole animal</tissue>
    </source>
</reference>
<gene>
    <name evidence="2" type="ORF">A3Q56_06639</name>
</gene>
<comment type="caution">
    <text evidence="2">The sequence shown here is derived from an EMBL/GenBank/DDBJ whole genome shotgun (WGS) entry which is preliminary data.</text>
</comment>
<dbReference type="InterPro" id="IPR001650">
    <property type="entry name" value="Helicase_C-like"/>
</dbReference>
<accession>A0A177AWQ7</accession>
<dbReference type="OrthoDB" id="10265785at2759"/>
<proteinExistence type="predicted"/>
<dbReference type="PANTHER" id="PTHR47958">
    <property type="entry name" value="ATP-DEPENDENT RNA HELICASE DBP3"/>
    <property type="match status" value="1"/>
</dbReference>
<dbReference type="SUPFAM" id="SSF52540">
    <property type="entry name" value="P-loop containing nucleoside triphosphate hydrolases"/>
    <property type="match status" value="1"/>
</dbReference>
<dbReference type="InterPro" id="IPR027417">
    <property type="entry name" value="P-loop_NTPase"/>
</dbReference>
<sequence>MRNNNFTVSSMHGEMPQEERDTVMRQFRSGESRVLITTDIWSRGIDVRQVNVVVSYDLPNNRELYIHRIGRSGRYGDKGIAINFVKPDDLPILHDIEQFYSTNIEEMPLNIQDYFQ</sequence>
<dbReference type="PROSITE" id="PS51194">
    <property type="entry name" value="HELICASE_CTER"/>
    <property type="match status" value="1"/>
</dbReference>
<dbReference type="Gene3D" id="3.40.50.300">
    <property type="entry name" value="P-loop containing nucleotide triphosphate hydrolases"/>
    <property type="match status" value="1"/>
</dbReference>
<organism evidence="2 3">
    <name type="scientific">Intoshia linei</name>
    <dbReference type="NCBI Taxonomy" id="1819745"/>
    <lineage>
        <taxon>Eukaryota</taxon>
        <taxon>Metazoa</taxon>
        <taxon>Spiralia</taxon>
        <taxon>Lophotrochozoa</taxon>
        <taxon>Mesozoa</taxon>
        <taxon>Orthonectida</taxon>
        <taxon>Rhopaluridae</taxon>
        <taxon>Intoshia</taxon>
    </lineage>
</organism>
<evidence type="ECO:0000259" key="1">
    <source>
        <dbReference type="PROSITE" id="PS51194"/>
    </source>
</evidence>
<evidence type="ECO:0000313" key="2">
    <source>
        <dbReference type="EMBL" id="OAF65634.1"/>
    </source>
</evidence>